<dbReference type="Gene3D" id="3.30.70.1430">
    <property type="entry name" value="Multidrug efflux transporter AcrB pore domain"/>
    <property type="match status" value="1"/>
</dbReference>
<sequence>HIPLPPGASVSVRLMRPNIYPLTEYALVSNTVDSAAMKPVFAFTLRPAILGVRGVYQAKDTGRGWPEVHLTLSPRRLAQYHLSAAQVVGALRAYQGPFFSGMLHAFHQQFLAATTPRPI</sequence>
<dbReference type="SUPFAM" id="SSF82714">
    <property type="entry name" value="Multidrug efflux transporter AcrB TolC docking domain, DN and DC subdomains"/>
    <property type="match status" value="1"/>
</dbReference>
<dbReference type="EMBL" id="AUZX01013021">
    <property type="protein sequence ID" value="EQD37263.1"/>
    <property type="molecule type" value="Genomic_DNA"/>
</dbReference>
<dbReference type="InterPro" id="IPR027463">
    <property type="entry name" value="AcrB_DN_DC_subdom"/>
</dbReference>
<organism evidence="1">
    <name type="scientific">mine drainage metagenome</name>
    <dbReference type="NCBI Taxonomy" id="410659"/>
    <lineage>
        <taxon>unclassified sequences</taxon>
        <taxon>metagenomes</taxon>
        <taxon>ecological metagenomes</taxon>
    </lineage>
</organism>
<gene>
    <name evidence="1" type="ORF">B1A_17694</name>
</gene>
<reference evidence="1" key="2">
    <citation type="journal article" date="2014" name="ISME J.">
        <title>Microbial stratification in low pH oxic and suboxic macroscopic growths along an acid mine drainage.</title>
        <authorList>
            <person name="Mendez-Garcia C."/>
            <person name="Mesa V."/>
            <person name="Sprenger R.R."/>
            <person name="Richter M."/>
            <person name="Diez M.S."/>
            <person name="Solano J."/>
            <person name="Bargiela R."/>
            <person name="Golyshina O.V."/>
            <person name="Manteca A."/>
            <person name="Ramos J.L."/>
            <person name="Gallego J.R."/>
            <person name="Llorente I."/>
            <person name="Martins Dos Santos V.A."/>
            <person name="Jensen O.N."/>
            <person name="Pelaez A.I."/>
            <person name="Sanchez J."/>
            <person name="Ferrer M."/>
        </authorList>
    </citation>
    <scope>NUCLEOTIDE SEQUENCE</scope>
</reference>
<dbReference type="AlphaFoldDB" id="T0YW51"/>
<protein>
    <submittedName>
        <fullName evidence="1">Transporter, AcrB/AcrD/AcrF family</fullName>
    </submittedName>
</protein>
<accession>T0YW51</accession>
<feature type="non-terminal residue" evidence="1">
    <location>
        <position position="119"/>
    </location>
</feature>
<proteinExistence type="predicted"/>
<comment type="caution">
    <text evidence="1">The sequence shown here is derived from an EMBL/GenBank/DDBJ whole genome shotgun (WGS) entry which is preliminary data.</text>
</comment>
<dbReference type="Gene3D" id="3.30.70.1320">
    <property type="entry name" value="Multidrug efflux transporter AcrB pore domain like"/>
    <property type="match status" value="1"/>
</dbReference>
<feature type="non-terminal residue" evidence="1">
    <location>
        <position position="1"/>
    </location>
</feature>
<name>T0YW51_9ZZZZ</name>
<dbReference type="Gene3D" id="3.30.2090.10">
    <property type="entry name" value="Multidrug efflux transporter AcrB TolC docking domain, DN and DC subdomains"/>
    <property type="match status" value="1"/>
</dbReference>
<reference evidence="1" key="1">
    <citation type="submission" date="2013-08" db="EMBL/GenBank/DDBJ databases">
        <authorList>
            <person name="Mendez C."/>
            <person name="Richter M."/>
            <person name="Ferrer M."/>
            <person name="Sanchez J."/>
        </authorList>
    </citation>
    <scope>NUCLEOTIDE SEQUENCE</scope>
</reference>
<evidence type="ECO:0000313" key="1">
    <source>
        <dbReference type="EMBL" id="EQD37263.1"/>
    </source>
</evidence>